<dbReference type="Proteomes" id="UP000078597">
    <property type="component" value="Unassembled WGS sequence"/>
</dbReference>
<dbReference type="SUPFAM" id="SSF47473">
    <property type="entry name" value="EF-hand"/>
    <property type="match status" value="1"/>
</dbReference>
<dbReference type="AlphaFoldDB" id="A0A1A8WX09"/>
<feature type="region of interest" description="Disordered" evidence="1">
    <location>
        <begin position="124"/>
        <end position="188"/>
    </location>
</feature>
<evidence type="ECO:0000256" key="1">
    <source>
        <dbReference type="SAM" id="MobiDB-lite"/>
    </source>
</evidence>
<name>A0A1A8WX09_PLAMA</name>
<dbReference type="EMBL" id="FLQW01004455">
    <property type="protein sequence ID" value="SBS96900.1"/>
    <property type="molecule type" value="Genomic_DNA"/>
</dbReference>
<accession>A0A1A8WX09</accession>
<evidence type="ECO:0000313" key="3">
    <source>
        <dbReference type="Proteomes" id="UP000078597"/>
    </source>
</evidence>
<proteinExistence type="predicted"/>
<dbReference type="Gene3D" id="1.10.238.10">
    <property type="entry name" value="EF-hand"/>
    <property type="match status" value="1"/>
</dbReference>
<dbReference type="InterPro" id="IPR011992">
    <property type="entry name" value="EF-hand-dom_pair"/>
</dbReference>
<gene>
    <name evidence="2" type="ORF">PMALA_058010</name>
</gene>
<reference evidence="3" key="1">
    <citation type="submission" date="2016-05" db="EMBL/GenBank/DDBJ databases">
        <authorList>
            <person name="Naeem Raeece"/>
        </authorList>
    </citation>
    <scope>NUCLEOTIDE SEQUENCE [LARGE SCALE GENOMIC DNA]</scope>
</reference>
<protein>
    <submittedName>
        <fullName evidence="2">Myosin light chain B, putative (MLC-B)</fullName>
    </submittedName>
</protein>
<feature type="compositionally biased region" description="Polar residues" evidence="1">
    <location>
        <begin position="148"/>
        <end position="161"/>
    </location>
</feature>
<dbReference type="VEuPathDB" id="PlasmoDB:PmUG01_09028000"/>
<organism evidence="2 3">
    <name type="scientific">Plasmodium malariae</name>
    <dbReference type="NCBI Taxonomy" id="5858"/>
    <lineage>
        <taxon>Eukaryota</taxon>
        <taxon>Sar</taxon>
        <taxon>Alveolata</taxon>
        <taxon>Apicomplexa</taxon>
        <taxon>Aconoidasida</taxon>
        <taxon>Haemosporida</taxon>
        <taxon>Plasmodiidae</taxon>
        <taxon>Plasmodium</taxon>
        <taxon>Plasmodium (Plasmodium)</taxon>
    </lineage>
</organism>
<feature type="compositionally biased region" description="Basic and acidic residues" evidence="1">
    <location>
        <begin position="124"/>
        <end position="146"/>
    </location>
</feature>
<evidence type="ECO:0000313" key="2">
    <source>
        <dbReference type="EMBL" id="SBS96900.1"/>
    </source>
</evidence>
<sequence length="353" mass="41583">MYTWVLVYFVNNRTYPDAKLLLQSSLSPTCTTSTIFVPICSFKKLLEDYHSMITSVDKFLYKDEDKNNFKIAFTENKKRYNNLVKKVSGKNDEIRKKGKELVLSNTKKGNELKKHREYLNEQINEIKQKEEEEKRKKQDQDNERMMKQKQNSEQVLKQTQADEQEGNINKKKIGDHQNNTAPDLETRTIAKVNKCMEEKGVRKRKRETELEIEADKGDKALLCRYYIQSGNIKMLLYEFIHISTHECNLPLTRSKLNELKSMGEISREDLIDFIKTIIIDEEEAFHNMVTFFEIWDVQKTGFMHKDLILSILKQFGDNLTDEEADYLEQELNLSKESNVSYVNLLKTLIYGKE</sequence>